<proteinExistence type="predicted"/>
<dbReference type="EMBL" id="JBIGHV010000004">
    <property type="protein sequence ID" value="MFG6430506.1"/>
    <property type="molecule type" value="Genomic_DNA"/>
</dbReference>
<keyword evidence="2" id="KW-1185">Reference proteome</keyword>
<dbReference type="Proteomes" id="UP001606210">
    <property type="component" value="Unassembled WGS sequence"/>
</dbReference>
<evidence type="ECO:0000313" key="2">
    <source>
        <dbReference type="Proteomes" id="UP001606210"/>
    </source>
</evidence>
<protein>
    <submittedName>
        <fullName evidence="1">Uncharacterized protein</fullName>
    </submittedName>
</protein>
<comment type="caution">
    <text evidence="1">The sequence shown here is derived from an EMBL/GenBank/DDBJ whole genome shotgun (WGS) entry which is preliminary data.</text>
</comment>
<accession>A0ABW7F1J7</accession>
<gene>
    <name evidence="1" type="ORF">ACG00Y_11315</name>
</gene>
<organism evidence="1 2">
    <name type="scientific">Pelomonas parva</name>
    <dbReference type="NCBI Taxonomy" id="3299032"/>
    <lineage>
        <taxon>Bacteria</taxon>
        <taxon>Pseudomonadati</taxon>
        <taxon>Pseudomonadota</taxon>
        <taxon>Betaproteobacteria</taxon>
        <taxon>Burkholderiales</taxon>
        <taxon>Sphaerotilaceae</taxon>
        <taxon>Roseateles</taxon>
    </lineage>
</organism>
<dbReference type="RefSeq" id="WP_394478824.1">
    <property type="nucleotide sequence ID" value="NZ_JBIGHV010000004.1"/>
</dbReference>
<evidence type="ECO:0000313" key="1">
    <source>
        <dbReference type="EMBL" id="MFG6430506.1"/>
    </source>
</evidence>
<reference evidence="1 2" key="1">
    <citation type="submission" date="2024-08" db="EMBL/GenBank/DDBJ databases">
        <authorList>
            <person name="Lu H."/>
        </authorList>
    </citation>
    <scope>NUCLEOTIDE SEQUENCE [LARGE SCALE GENOMIC DNA]</scope>
    <source>
        <strain evidence="1 2">LYH14W</strain>
    </source>
</reference>
<name>A0ABW7F1J7_9BURK</name>
<sequence length="46" mass="5138">MWKSTAPGLVESPMLTAHDLNKLRVEVNLLPPGSLPNDGRLIEDRR</sequence>